<evidence type="ECO:0000313" key="2">
    <source>
        <dbReference type="EMBL" id="QNO41369.1"/>
    </source>
</evidence>
<evidence type="ECO:0000256" key="1">
    <source>
        <dbReference type="SAM" id="MobiDB-lite"/>
    </source>
</evidence>
<name>A0A7G9Y258_9EURY</name>
<sequence>MQADKALSSVRQDADSASDGRLRSKTWRRRYPRRTGISRARWGATVQRYIYQLSSVETAALSPIKVLMIEDKYVVPED</sequence>
<organism evidence="3">
    <name type="scientific">Candidatus Methanogaster sp. ANME-2c ERB4</name>
    <dbReference type="NCBI Taxonomy" id="2759911"/>
    <lineage>
        <taxon>Archaea</taxon>
        <taxon>Methanobacteriati</taxon>
        <taxon>Methanobacteriota</taxon>
        <taxon>Stenosarchaea group</taxon>
        <taxon>Methanomicrobia</taxon>
        <taxon>Methanosarcinales</taxon>
        <taxon>ANME-2 cluster</taxon>
        <taxon>Candidatus Methanogasteraceae</taxon>
        <taxon>Candidatus Methanogaster</taxon>
    </lineage>
</organism>
<reference evidence="3" key="1">
    <citation type="submission" date="2020-06" db="EMBL/GenBank/DDBJ databases">
        <title>Unique genomic features of the anaerobic methanotrophic archaea.</title>
        <authorList>
            <person name="Chadwick G.L."/>
            <person name="Skennerton C.T."/>
            <person name="Laso-Perez R."/>
            <person name="Leu A.O."/>
            <person name="Speth D.R."/>
            <person name="Yu H."/>
            <person name="Morgan-Lang C."/>
            <person name="Hatzenpichler R."/>
            <person name="Goudeau D."/>
            <person name="Malmstrom R."/>
            <person name="Brazelton W.J."/>
            <person name="Woyke T."/>
            <person name="Hallam S.J."/>
            <person name="Tyson G.W."/>
            <person name="Wegener G."/>
            <person name="Boetius A."/>
            <person name="Orphan V."/>
        </authorList>
    </citation>
    <scope>NUCLEOTIDE SEQUENCE</scope>
</reference>
<gene>
    <name evidence="3" type="ORF">CDLGKOMF_00003</name>
    <name evidence="4" type="ORF">IBEPLGGF_00038</name>
    <name evidence="2" type="ORF">JLNJNHCF_00002</name>
</gene>
<dbReference type="EMBL" id="MT630627">
    <property type="protein sequence ID" value="QNO41369.1"/>
    <property type="molecule type" value="Genomic_DNA"/>
</dbReference>
<dbReference type="AlphaFoldDB" id="A0A7G9Y258"/>
<proteinExistence type="predicted"/>
<feature type="region of interest" description="Disordered" evidence="1">
    <location>
        <begin position="1"/>
        <end position="25"/>
    </location>
</feature>
<accession>A0A7G9Y258</accession>
<protein>
    <submittedName>
        <fullName evidence="3">Uncharacterized protein</fullName>
    </submittedName>
</protein>
<evidence type="ECO:0000313" key="3">
    <source>
        <dbReference type="EMBL" id="QNO42092.1"/>
    </source>
</evidence>
<dbReference type="EMBL" id="MT630706">
    <property type="protein sequence ID" value="QNO42092.1"/>
    <property type="molecule type" value="Genomic_DNA"/>
</dbReference>
<dbReference type="EMBL" id="MT631360">
    <property type="protein sequence ID" value="QNO48757.1"/>
    <property type="molecule type" value="Genomic_DNA"/>
</dbReference>
<evidence type="ECO:0000313" key="4">
    <source>
        <dbReference type="EMBL" id="QNO48757.1"/>
    </source>
</evidence>
<feature type="compositionally biased region" description="Basic and acidic residues" evidence="1">
    <location>
        <begin position="12"/>
        <end position="22"/>
    </location>
</feature>